<keyword evidence="2" id="KW-1185">Reference proteome</keyword>
<protein>
    <submittedName>
        <fullName evidence="1">Uncharacterized protein</fullName>
    </submittedName>
</protein>
<proteinExistence type="predicted"/>
<evidence type="ECO:0000313" key="1">
    <source>
        <dbReference type="EMBL" id="PTQ44018.1"/>
    </source>
</evidence>
<gene>
    <name evidence="1" type="ORF">MARPO_0022s0118</name>
</gene>
<dbReference type="EMBL" id="KZ772694">
    <property type="protein sequence ID" value="PTQ44018.1"/>
    <property type="molecule type" value="Genomic_DNA"/>
</dbReference>
<dbReference type="Gramene" id="Mp3g04130.1">
    <property type="protein sequence ID" value="Mp3g04130.1.cds1"/>
    <property type="gene ID" value="Mp3g04130"/>
</dbReference>
<name>A0A2R6XD31_MARPO</name>
<accession>A0A2R6XD31</accession>
<evidence type="ECO:0000313" key="2">
    <source>
        <dbReference type="Proteomes" id="UP000244005"/>
    </source>
</evidence>
<organism evidence="1 2">
    <name type="scientific">Marchantia polymorpha</name>
    <name type="common">Common liverwort</name>
    <name type="synonym">Marchantia aquatica</name>
    <dbReference type="NCBI Taxonomy" id="3197"/>
    <lineage>
        <taxon>Eukaryota</taxon>
        <taxon>Viridiplantae</taxon>
        <taxon>Streptophyta</taxon>
        <taxon>Embryophyta</taxon>
        <taxon>Marchantiophyta</taxon>
        <taxon>Marchantiopsida</taxon>
        <taxon>Marchantiidae</taxon>
        <taxon>Marchantiales</taxon>
        <taxon>Marchantiaceae</taxon>
        <taxon>Marchantia</taxon>
    </lineage>
</organism>
<reference evidence="2" key="1">
    <citation type="journal article" date="2017" name="Cell">
        <title>Insights into land plant evolution garnered from the Marchantia polymorpha genome.</title>
        <authorList>
            <person name="Bowman J.L."/>
            <person name="Kohchi T."/>
            <person name="Yamato K.T."/>
            <person name="Jenkins J."/>
            <person name="Shu S."/>
            <person name="Ishizaki K."/>
            <person name="Yamaoka S."/>
            <person name="Nishihama R."/>
            <person name="Nakamura Y."/>
            <person name="Berger F."/>
            <person name="Adam C."/>
            <person name="Aki S.S."/>
            <person name="Althoff F."/>
            <person name="Araki T."/>
            <person name="Arteaga-Vazquez M.A."/>
            <person name="Balasubrmanian S."/>
            <person name="Barry K."/>
            <person name="Bauer D."/>
            <person name="Boehm C.R."/>
            <person name="Briginshaw L."/>
            <person name="Caballero-Perez J."/>
            <person name="Catarino B."/>
            <person name="Chen F."/>
            <person name="Chiyoda S."/>
            <person name="Chovatia M."/>
            <person name="Davies K.M."/>
            <person name="Delmans M."/>
            <person name="Demura T."/>
            <person name="Dierschke T."/>
            <person name="Dolan L."/>
            <person name="Dorantes-Acosta A.E."/>
            <person name="Eklund D.M."/>
            <person name="Florent S.N."/>
            <person name="Flores-Sandoval E."/>
            <person name="Fujiyama A."/>
            <person name="Fukuzawa H."/>
            <person name="Galik B."/>
            <person name="Grimanelli D."/>
            <person name="Grimwood J."/>
            <person name="Grossniklaus U."/>
            <person name="Hamada T."/>
            <person name="Haseloff J."/>
            <person name="Hetherington A.J."/>
            <person name="Higo A."/>
            <person name="Hirakawa Y."/>
            <person name="Hundley H.N."/>
            <person name="Ikeda Y."/>
            <person name="Inoue K."/>
            <person name="Inoue S.I."/>
            <person name="Ishida S."/>
            <person name="Jia Q."/>
            <person name="Kakita M."/>
            <person name="Kanazawa T."/>
            <person name="Kawai Y."/>
            <person name="Kawashima T."/>
            <person name="Kennedy M."/>
            <person name="Kinose K."/>
            <person name="Kinoshita T."/>
            <person name="Kohara Y."/>
            <person name="Koide E."/>
            <person name="Komatsu K."/>
            <person name="Kopischke S."/>
            <person name="Kubo M."/>
            <person name="Kyozuka J."/>
            <person name="Lagercrantz U."/>
            <person name="Lin S.S."/>
            <person name="Lindquist E."/>
            <person name="Lipzen A.M."/>
            <person name="Lu C.W."/>
            <person name="De Luna E."/>
            <person name="Martienssen R.A."/>
            <person name="Minamino N."/>
            <person name="Mizutani M."/>
            <person name="Mizutani M."/>
            <person name="Mochizuki N."/>
            <person name="Monte I."/>
            <person name="Mosher R."/>
            <person name="Nagasaki H."/>
            <person name="Nakagami H."/>
            <person name="Naramoto S."/>
            <person name="Nishitani K."/>
            <person name="Ohtani M."/>
            <person name="Okamoto T."/>
            <person name="Okumura M."/>
            <person name="Phillips J."/>
            <person name="Pollak B."/>
            <person name="Reinders A."/>
            <person name="Rovekamp M."/>
            <person name="Sano R."/>
            <person name="Sawa S."/>
            <person name="Schmid M.W."/>
            <person name="Shirakawa M."/>
            <person name="Solano R."/>
            <person name="Spunde A."/>
            <person name="Suetsugu N."/>
            <person name="Sugano S."/>
            <person name="Sugiyama A."/>
            <person name="Sun R."/>
            <person name="Suzuki Y."/>
            <person name="Takenaka M."/>
            <person name="Takezawa D."/>
            <person name="Tomogane H."/>
            <person name="Tsuzuki M."/>
            <person name="Ueda T."/>
            <person name="Umeda M."/>
            <person name="Ward J.M."/>
            <person name="Watanabe Y."/>
            <person name="Yazaki K."/>
            <person name="Yokoyama R."/>
            <person name="Yoshitake Y."/>
            <person name="Yotsui I."/>
            <person name="Zachgo S."/>
            <person name="Schmutz J."/>
        </authorList>
    </citation>
    <scope>NUCLEOTIDE SEQUENCE [LARGE SCALE GENOMIC DNA]</scope>
    <source>
        <strain evidence="2">Tak-1</strain>
    </source>
</reference>
<dbReference type="AlphaFoldDB" id="A0A2R6XD31"/>
<sequence length="129" mass="14477">MPRRKLNPRPNRKYLPRYFQCFTSFIHQNDMDGWMISTSVRQKLRTFRCQHIYCRQICKSSRSTAAKACQATSSTAPSTSSSFSSSFRTTLSNAVTENVPVTNPASHVALLLPRSPPAEASGSSRFENV</sequence>
<dbReference type="Proteomes" id="UP000244005">
    <property type="component" value="Unassembled WGS sequence"/>
</dbReference>